<evidence type="ECO:0000259" key="2">
    <source>
        <dbReference type="SMART" id="SM00922"/>
    </source>
</evidence>
<evidence type="ECO:0000313" key="3">
    <source>
        <dbReference type="EMBL" id="ASV75957.1"/>
    </source>
</evidence>
<dbReference type="InterPro" id="IPR029065">
    <property type="entry name" value="Enolase_C-like"/>
</dbReference>
<dbReference type="InterPro" id="IPR013342">
    <property type="entry name" value="Mandelate_racemase_C"/>
</dbReference>
<sequence>MRLCDVEFLLTKLDPLSQGIADRLVLVRVQTDAAVDGWGEAPVPWRVGELARRREQLLPTLAGRNILDLAELAELNVLSPPLRAAVEIACWDAAGKALGQPVARFWGGFYRHQVPVGQFVGDMDEDEILAQAQRMYDRGVTCWILGTSGQIAQDLEVLRAIRDQFGEAIQLRVDARRRFDFTAAVHLCLQMESLGIHCLIDPLATNYWQTYRRLQQESPVPIAIRRGLKSLRDVWAVCQCGAARHLILDMYELGGLLAIRNASAVAQAAQIEVSLGMPASVGIGLAAALHLGAALPPLVHAHNLWQYCEDSRIVHPFAVKNGMWTVPEEPGLGIPLQRDHWELLTLARDF</sequence>
<reference evidence="3 4" key="1">
    <citation type="journal article" name="Front. Microbiol.">
        <title>Sugar Metabolism of the First Thermophilic Planctomycete Thermogutta terrifontis: Comparative Genomic and Transcriptomic Approaches.</title>
        <authorList>
            <person name="Elcheninov A.G."/>
            <person name="Menzel P."/>
            <person name="Gudbergsdottir S.R."/>
            <person name="Slesarev A.I."/>
            <person name="Kadnikov V.V."/>
            <person name="Krogh A."/>
            <person name="Bonch-Osmolovskaya E.A."/>
            <person name="Peng X."/>
            <person name="Kublanov I.V."/>
        </authorList>
    </citation>
    <scope>NUCLEOTIDE SEQUENCE [LARGE SCALE GENOMIC DNA]</scope>
    <source>
        <strain evidence="3 4">R1</strain>
    </source>
</reference>
<dbReference type="Pfam" id="PF02746">
    <property type="entry name" value="MR_MLE_N"/>
    <property type="match status" value="1"/>
</dbReference>
<dbReference type="Gene3D" id="3.20.20.120">
    <property type="entry name" value="Enolase-like C-terminal domain"/>
    <property type="match status" value="1"/>
</dbReference>
<dbReference type="SUPFAM" id="SSF54826">
    <property type="entry name" value="Enolase N-terminal domain-like"/>
    <property type="match status" value="1"/>
</dbReference>
<protein>
    <submittedName>
        <fullName evidence="3">O-succinylbenzoate synthase</fullName>
        <ecNumber evidence="3">4.2.1.113</ecNumber>
    </submittedName>
</protein>
<evidence type="ECO:0000256" key="1">
    <source>
        <dbReference type="ARBA" id="ARBA00023239"/>
    </source>
</evidence>
<dbReference type="Proteomes" id="UP000215086">
    <property type="component" value="Chromosome"/>
</dbReference>
<name>A0A286RJ25_9BACT</name>
<dbReference type="InterPro" id="IPR036849">
    <property type="entry name" value="Enolase-like_C_sf"/>
</dbReference>
<keyword evidence="4" id="KW-1185">Reference proteome</keyword>
<organism evidence="3 4">
    <name type="scientific">Thermogutta terrifontis</name>
    <dbReference type="NCBI Taxonomy" id="1331910"/>
    <lineage>
        <taxon>Bacteria</taxon>
        <taxon>Pseudomonadati</taxon>
        <taxon>Planctomycetota</taxon>
        <taxon>Planctomycetia</taxon>
        <taxon>Pirellulales</taxon>
        <taxon>Thermoguttaceae</taxon>
        <taxon>Thermogutta</taxon>
    </lineage>
</organism>
<dbReference type="InterPro" id="IPR034593">
    <property type="entry name" value="DgoD-like"/>
</dbReference>
<dbReference type="InterPro" id="IPR013341">
    <property type="entry name" value="Mandelate_racemase_N_dom"/>
</dbReference>
<dbReference type="GO" id="GO:0043748">
    <property type="term" value="F:O-succinylbenzoate synthase activity"/>
    <property type="evidence" value="ECO:0007669"/>
    <property type="project" value="UniProtKB-EC"/>
</dbReference>
<dbReference type="EC" id="4.2.1.113" evidence="3"/>
<proteinExistence type="predicted"/>
<dbReference type="Gene3D" id="3.30.390.10">
    <property type="entry name" value="Enolase-like, N-terminal domain"/>
    <property type="match status" value="1"/>
</dbReference>
<gene>
    <name evidence="3" type="ORF">THTE_3355</name>
</gene>
<dbReference type="SUPFAM" id="SSF51604">
    <property type="entry name" value="Enolase C-terminal domain-like"/>
    <property type="match status" value="1"/>
</dbReference>
<dbReference type="AlphaFoldDB" id="A0A286RJ25"/>
<dbReference type="KEGG" id="ttf:THTE_3355"/>
<evidence type="ECO:0000313" key="4">
    <source>
        <dbReference type="Proteomes" id="UP000215086"/>
    </source>
</evidence>
<dbReference type="PANTHER" id="PTHR48080:SF2">
    <property type="entry name" value="D-GALACTONATE DEHYDRATASE"/>
    <property type="match status" value="1"/>
</dbReference>
<dbReference type="SMART" id="SM00922">
    <property type="entry name" value="MR_MLE"/>
    <property type="match status" value="1"/>
</dbReference>
<accession>A0A286RJ25</accession>
<dbReference type="PANTHER" id="PTHR48080">
    <property type="entry name" value="D-GALACTONATE DEHYDRATASE-RELATED"/>
    <property type="match status" value="1"/>
</dbReference>
<dbReference type="EMBL" id="CP018477">
    <property type="protein sequence ID" value="ASV75957.1"/>
    <property type="molecule type" value="Genomic_DNA"/>
</dbReference>
<feature type="domain" description="Mandelate racemase/muconate lactonizing enzyme C-terminal" evidence="2">
    <location>
        <begin position="125"/>
        <end position="221"/>
    </location>
</feature>
<dbReference type="Pfam" id="PF13378">
    <property type="entry name" value="MR_MLE_C"/>
    <property type="match status" value="1"/>
</dbReference>
<dbReference type="InterPro" id="IPR029017">
    <property type="entry name" value="Enolase-like_N"/>
</dbReference>
<dbReference type="RefSeq" id="WP_168175861.1">
    <property type="nucleotide sequence ID" value="NZ_CP018477.1"/>
</dbReference>
<keyword evidence="1 3" id="KW-0456">Lyase</keyword>